<reference evidence="1" key="1">
    <citation type="submission" date="2021-08" db="EMBL/GenBank/DDBJ databases">
        <title>The first chromosome-level gecko genome reveals the dynamic sex chromosomes of Neotropical dwarf geckos (Sphaerodactylidae: Sphaerodactylus).</title>
        <authorList>
            <person name="Pinto B.J."/>
            <person name="Keating S.E."/>
            <person name="Gamble T."/>
        </authorList>
    </citation>
    <scope>NUCLEOTIDE SEQUENCE</scope>
    <source>
        <strain evidence="1">TG3544</strain>
    </source>
</reference>
<dbReference type="Proteomes" id="UP000827872">
    <property type="component" value="Linkage Group LG08"/>
</dbReference>
<accession>A0ACB8FB21</accession>
<name>A0ACB8FB21_9SAUR</name>
<comment type="caution">
    <text evidence="1">The sequence shown here is derived from an EMBL/GenBank/DDBJ whole genome shotgun (WGS) entry which is preliminary data.</text>
</comment>
<protein>
    <submittedName>
        <fullName evidence="1">Uncharacterized protein</fullName>
    </submittedName>
</protein>
<proteinExistence type="predicted"/>
<evidence type="ECO:0000313" key="1">
    <source>
        <dbReference type="EMBL" id="KAH8002213.1"/>
    </source>
</evidence>
<keyword evidence="2" id="KW-1185">Reference proteome</keyword>
<organism evidence="1 2">
    <name type="scientific">Sphaerodactylus townsendi</name>
    <dbReference type="NCBI Taxonomy" id="933632"/>
    <lineage>
        <taxon>Eukaryota</taxon>
        <taxon>Metazoa</taxon>
        <taxon>Chordata</taxon>
        <taxon>Craniata</taxon>
        <taxon>Vertebrata</taxon>
        <taxon>Euteleostomi</taxon>
        <taxon>Lepidosauria</taxon>
        <taxon>Squamata</taxon>
        <taxon>Bifurcata</taxon>
        <taxon>Gekkota</taxon>
        <taxon>Sphaerodactylidae</taxon>
        <taxon>Sphaerodactylus</taxon>
    </lineage>
</organism>
<gene>
    <name evidence="1" type="ORF">K3G42_021392</name>
</gene>
<sequence>MYAATSMLCEAGLSCFPFLVYSNPWHFVSQMGAKIKVCDGKRELEVTSCSVNGNAVSLGKVYDWVYQPISKRGNGCYFYRNAASEGGIVHQGRKVCLTLFLPTVFP</sequence>
<evidence type="ECO:0000313" key="2">
    <source>
        <dbReference type="Proteomes" id="UP000827872"/>
    </source>
</evidence>
<dbReference type="EMBL" id="CM037621">
    <property type="protein sequence ID" value="KAH8002213.1"/>
    <property type="molecule type" value="Genomic_DNA"/>
</dbReference>